<reference evidence="2 3" key="1">
    <citation type="journal article" date="2020" name="G3 (Bethesda)">
        <title>Draft Genome of the Common Snapping Turtle, Chelydra serpentina, a Model for Phenotypic Plasticity in Reptiles.</title>
        <authorList>
            <person name="Das D."/>
            <person name="Singh S.K."/>
            <person name="Bierstedt J."/>
            <person name="Erickson A."/>
            <person name="Galli G.L.J."/>
            <person name="Crossley D.A. 2nd"/>
            <person name="Rhen T."/>
        </authorList>
    </citation>
    <scope>NUCLEOTIDE SEQUENCE [LARGE SCALE GENOMIC DNA]</scope>
    <source>
        <strain evidence="2">KW</strain>
    </source>
</reference>
<keyword evidence="1" id="KW-0472">Membrane</keyword>
<name>A0A8T1SLM9_CHESE</name>
<comment type="caution">
    <text evidence="2">The sequence shown here is derived from an EMBL/GenBank/DDBJ whole genome shotgun (WGS) entry which is preliminary data.</text>
</comment>
<dbReference type="SUPFAM" id="SSF48726">
    <property type="entry name" value="Immunoglobulin"/>
    <property type="match status" value="1"/>
</dbReference>
<keyword evidence="1" id="KW-1133">Transmembrane helix</keyword>
<accession>A0A8T1SLM9</accession>
<evidence type="ECO:0008006" key="4">
    <source>
        <dbReference type="Google" id="ProtNLM"/>
    </source>
</evidence>
<evidence type="ECO:0000313" key="2">
    <source>
        <dbReference type="EMBL" id="KAG6929597.1"/>
    </source>
</evidence>
<evidence type="ECO:0000313" key="3">
    <source>
        <dbReference type="Proteomes" id="UP000765507"/>
    </source>
</evidence>
<gene>
    <name evidence="2" type="ORF">G0U57_005462</name>
</gene>
<dbReference type="AlphaFoldDB" id="A0A8T1SLM9"/>
<feature type="transmembrane region" description="Helical" evidence="1">
    <location>
        <begin position="70"/>
        <end position="91"/>
    </location>
</feature>
<evidence type="ECO:0000256" key="1">
    <source>
        <dbReference type="SAM" id="Phobius"/>
    </source>
</evidence>
<organism evidence="2 3">
    <name type="scientific">Chelydra serpentina</name>
    <name type="common">Snapping turtle</name>
    <name type="synonym">Testudo serpentina</name>
    <dbReference type="NCBI Taxonomy" id="8475"/>
    <lineage>
        <taxon>Eukaryota</taxon>
        <taxon>Metazoa</taxon>
        <taxon>Chordata</taxon>
        <taxon>Craniata</taxon>
        <taxon>Vertebrata</taxon>
        <taxon>Euteleostomi</taxon>
        <taxon>Archelosauria</taxon>
        <taxon>Testudinata</taxon>
        <taxon>Testudines</taxon>
        <taxon>Cryptodira</taxon>
        <taxon>Durocryptodira</taxon>
        <taxon>Americhelydia</taxon>
        <taxon>Chelydroidea</taxon>
        <taxon>Chelydridae</taxon>
        <taxon>Chelydra</taxon>
    </lineage>
</organism>
<keyword evidence="3" id="KW-1185">Reference proteome</keyword>
<protein>
    <recommendedName>
        <fullName evidence="4">Ig-like domain-containing protein</fullName>
    </recommendedName>
</protein>
<proteinExistence type="predicted"/>
<keyword evidence="1" id="KW-0812">Transmembrane</keyword>
<dbReference type="InterPro" id="IPR036179">
    <property type="entry name" value="Ig-like_dom_sf"/>
</dbReference>
<dbReference type="EMBL" id="JAHGAV010000172">
    <property type="protein sequence ID" value="KAG6929597.1"/>
    <property type="molecule type" value="Genomic_DNA"/>
</dbReference>
<sequence>MRVHREGRRLDSRWAMSSPFSHTQLLQLPALSIADAGTYTCIYGIQQCSREIPCKERNPLQVTVTVQMSFWLWELVVAVSFFTIIGMIFLISNCYWDNEDHLPPPRCSLDTLHLTKEAVALRHPVSGHEEMGISQSVEQTTDDIPNANEGAQVKQNIWQCKVRSMNLGMVENLGGATLSP</sequence>
<dbReference type="Proteomes" id="UP000765507">
    <property type="component" value="Unassembled WGS sequence"/>
</dbReference>